<dbReference type="SUPFAM" id="SSF57667">
    <property type="entry name" value="beta-beta-alpha zinc fingers"/>
    <property type="match status" value="4"/>
</dbReference>
<dbReference type="PANTHER" id="PTHR34396:SF25">
    <property type="entry name" value="BOUNDARY ELEMENT ASSOCIATED FACTOR"/>
    <property type="match status" value="1"/>
</dbReference>
<keyword evidence="1" id="KW-0479">Metal-binding</keyword>
<feature type="domain" description="BED-type" evidence="6">
    <location>
        <begin position="8"/>
        <end position="58"/>
    </location>
</feature>
<feature type="non-terminal residue" evidence="7">
    <location>
        <position position="1"/>
    </location>
</feature>
<dbReference type="PROSITE" id="PS50808">
    <property type="entry name" value="ZF_BED"/>
    <property type="match status" value="3"/>
</dbReference>
<dbReference type="SMART" id="SM00614">
    <property type="entry name" value="ZnF_BED"/>
    <property type="match status" value="4"/>
</dbReference>
<keyword evidence="3" id="KW-0862">Zinc</keyword>
<name>A0A4Y2PTQ4_ARAVE</name>
<feature type="compositionally biased region" description="Polar residues" evidence="5">
    <location>
        <begin position="273"/>
        <end position="287"/>
    </location>
</feature>
<dbReference type="GO" id="GO:0005634">
    <property type="term" value="C:nucleus"/>
    <property type="evidence" value="ECO:0007669"/>
    <property type="project" value="TreeGrafter"/>
</dbReference>
<evidence type="ECO:0000259" key="6">
    <source>
        <dbReference type="PROSITE" id="PS50808"/>
    </source>
</evidence>
<feature type="compositionally biased region" description="Basic and acidic residues" evidence="5">
    <location>
        <begin position="460"/>
        <end position="475"/>
    </location>
</feature>
<evidence type="ECO:0000313" key="8">
    <source>
        <dbReference type="Proteomes" id="UP000499080"/>
    </source>
</evidence>
<dbReference type="InterPro" id="IPR003656">
    <property type="entry name" value="Znf_BED"/>
</dbReference>
<dbReference type="GO" id="GO:0008270">
    <property type="term" value="F:zinc ion binding"/>
    <property type="evidence" value="ECO:0007669"/>
    <property type="project" value="UniProtKB-KW"/>
</dbReference>
<dbReference type="Proteomes" id="UP000499080">
    <property type="component" value="Unassembled WGS sequence"/>
</dbReference>
<dbReference type="SMART" id="SM00355">
    <property type="entry name" value="ZnF_C2H2"/>
    <property type="match status" value="3"/>
</dbReference>
<feature type="domain" description="BED-type" evidence="6">
    <location>
        <begin position="206"/>
        <end position="249"/>
    </location>
</feature>
<evidence type="ECO:0000256" key="2">
    <source>
        <dbReference type="ARBA" id="ARBA00022771"/>
    </source>
</evidence>
<reference evidence="7 8" key="1">
    <citation type="journal article" date="2019" name="Sci. Rep.">
        <title>Orb-weaving spider Araneus ventricosus genome elucidates the spidroin gene catalogue.</title>
        <authorList>
            <person name="Kono N."/>
            <person name="Nakamura H."/>
            <person name="Ohtoshi R."/>
            <person name="Moran D.A.P."/>
            <person name="Shinohara A."/>
            <person name="Yoshida Y."/>
            <person name="Fujiwara M."/>
            <person name="Mori M."/>
            <person name="Tomita M."/>
            <person name="Arakawa K."/>
        </authorList>
    </citation>
    <scope>NUCLEOTIDE SEQUENCE [LARGE SCALE GENOMIC DNA]</scope>
</reference>
<dbReference type="AlphaFoldDB" id="A0A4Y2PTQ4"/>
<dbReference type="EMBL" id="BGPR01012087">
    <property type="protein sequence ID" value="GBN54492.1"/>
    <property type="molecule type" value="Genomic_DNA"/>
</dbReference>
<feature type="compositionally biased region" description="Polar residues" evidence="5">
    <location>
        <begin position="179"/>
        <end position="191"/>
    </location>
</feature>
<evidence type="ECO:0000256" key="1">
    <source>
        <dbReference type="ARBA" id="ARBA00022723"/>
    </source>
</evidence>
<keyword evidence="2 4" id="KW-0863">Zinc-finger</keyword>
<sequence>EVNVNGQKRKALTWNFFKRLDETYAQCNYCHGIYNYQTTLSHLLKHVKKKHPDALLQFKNQDRALEIEKNNSPVPPTDEISMTWPAVEVLLQTDESESGEKSADEEQSSDIWGLFTKIDDTFAECNLCQIKLSCKYSISDLIVHKEAEHSGVLLKCDSSEDVPSGNGLCDIPTEGNCSLTPQSSKDSTSNDEPAAKTFANDRKMKMQTSPTWQYFNFIDKNYAQCKICGMSISYISFSNLMRHFIRKHPCELVARARNGEEKDAEKNVDDSSTDALTLQPLNQSTISDVEEGSEGETSEEVNEIRKNASGARSSDQTSGLRRSKRIKTDHPLHVENQMMKTELKDVSINENLQSSQDQNSVLEDNTATGERKRMGPRSSVWKIFTKLENGCSRCKICGMTMSKKSYVSNLLRHMKRVHPSSESAMQRKIAESEVPSQNQLPDMLHGETGRALPIIHTFERETKSTSTHSDQKTDEYQTACSSSDTTGCLLSERLVHAVEEGNHLLRSLQNAVERQGEALYRLVACLEGMNQVQKNNV</sequence>
<feature type="compositionally biased region" description="Basic and acidic residues" evidence="5">
    <location>
        <begin position="260"/>
        <end position="269"/>
    </location>
</feature>
<dbReference type="PANTHER" id="PTHR34396">
    <property type="entry name" value="OS03G0264950 PROTEIN-RELATED"/>
    <property type="match status" value="1"/>
</dbReference>
<comment type="caution">
    <text evidence="7">The sequence shown here is derived from an EMBL/GenBank/DDBJ whole genome shotgun (WGS) entry which is preliminary data.</text>
</comment>
<dbReference type="Pfam" id="PF02892">
    <property type="entry name" value="zf-BED"/>
    <property type="match status" value="3"/>
</dbReference>
<evidence type="ECO:0000256" key="4">
    <source>
        <dbReference type="PROSITE-ProRule" id="PRU00027"/>
    </source>
</evidence>
<feature type="domain" description="BED-type" evidence="6">
    <location>
        <begin position="375"/>
        <end position="425"/>
    </location>
</feature>
<protein>
    <recommendedName>
        <fullName evidence="6">BED-type domain-containing protein</fullName>
    </recommendedName>
</protein>
<evidence type="ECO:0000256" key="3">
    <source>
        <dbReference type="ARBA" id="ARBA00022833"/>
    </source>
</evidence>
<feature type="compositionally biased region" description="Polar residues" evidence="5">
    <location>
        <begin position="352"/>
        <end position="368"/>
    </location>
</feature>
<gene>
    <name evidence="7" type="ORF">AVEN_105279_1</name>
</gene>
<dbReference type="GO" id="GO:0006357">
    <property type="term" value="P:regulation of transcription by RNA polymerase II"/>
    <property type="evidence" value="ECO:0007669"/>
    <property type="project" value="TreeGrafter"/>
</dbReference>
<dbReference type="InterPro" id="IPR053031">
    <property type="entry name" value="Cuticle_assoc_protein"/>
</dbReference>
<keyword evidence="8" id="KW-1185">Reference proteome</keyword>
<dbReference type="InterPro" id="IPR036236">
    <property type="entry name" value="Znf_C2H2_sf"/>
</dbReference>
<feature type="compositionally biased region" description="Acidic residues" evidence="5">
    <location>
        <begin position="288"/>
        <end position="301"/>
    </location>
</feature>
<accession>A0A4Y2PTQ4</accession>
<feature type="region of interest" description="Disordered" evidence="5">
    <location>
        <begin position="179"/>
        <end position="202"/>
    </location>
</feature>
<proteinExistence type="predicted"/>
<dbReference type="InterPro" id="IPR013087">
    <property type="entry name" value="Znf_C2H2_type"/>
</dbReference>
<feature type="region of interest" description="Disordered" evidence="5">
    <location>
        <begin position="352"/>
        <end position="374"/>
    </location>
</feature>
<evidence type="ECO:0000256" key="5">
    <source>
        <dbReference type="SAM" id="MobiDB-lite"/>
    </source>
</evidence>
<feature type="region of interest" description="Disordered" evidence="5">
    <location>
        <begin position="260"/>
        <end position="332"/>
    </location>
</feature>
<feature type="region of interest" description="Disordered" evidence="5">
    <location>
        <begin position="460"/>
        <end position="482"/>
    </location>
</feature>
<feature type="compositionally biased region" description="Polar residues" evidence="5">
    <location>
        <begin position="310"/>
        <end position="320"/>
    </location>
</feature>
<dbReference type="OrthoDB" id="1607513at2759"/>
<evidence type="ECO:0000313" key="7">
    <source>
        <dbReference type="EMBL" id="GBN54492.1"/>
    </source>
</evidence>
<dbReference type="GO" id="GO:1990837">
    <property type="term" value="F:sequence-specific double-stranded DNA binding"/>
    <property type="evidence" value="ECO:0007669"/>
    <property type="project" value="TreeGrafter"/>
</dbReference>
<organism evidence="7 8">
    <name type="scientific">Araneus ventricosus</name>
    <name type="common">Orbweaver spider</name>
    <name type="synonym">Epeira ventricosa</name>
    <dbReference type="NCBI Taxonomy" id="182803"/>
    <lineage>
        <taxon>Eukaryota</taxon>
        <taxon>Metazoa</taxon>
        <taxon>Ecdysozoa</taxon>
        <taxon>Arthropoda</taxon>
        <taxon>Chelicerata</taxon>
        <taxon>Arachnida</taxon>
        <taxon>Araneae</taxon>
        <taxon>Araneomorphae</taxon>
        <taxon>Entelegynae</taxon>
        <taxon>Araneoidea</taxon>
        <taxon>Araneidae</taxon>
        <taxon>Araneus</taxon>
    </lineage>
</organism>